<evidence type="ECO:0000313" key="3">
    <source>
        <dbReference type="Proteomes" id="UP000019384"/>
    </source>
</evidence>
<reference evidence="2" key="1">
    <citation type="submission" date="2013-12" db="EMBL/GenBank/DDBJ databases">
        <authorList>
            <person name="Genoscope - CEA"/>
        </authorList>
    </citation>
    <scope>NUCLEOTIDE SEQUENCE</scope>
    <source>
        <strain evidence="2">CBS 1993</strain>
    </source>
</reference>
<feature type="domain" description="PIN" evidence="1">
    <location>
        <begin position="10"/>
        <end position="69"/>
    </location>
</feature>
<name>W6MTE8_9ASCO</name>
<dbReference type="HOGENOM" id="CLU_1273151_0_0_1"/>
<dbReference type="Pfam" id="PF13638">
    <property type="entry name" value="PIN_4"/>
    <property type="match status" value="1"/>
</dbReference>
<dbReference type="InterPro" id="IPR002716">
    <property type="entry name" value="PIN_dom"/>
</dbReference>
<proteinExistence type="predicted"/>
<keyword evidence="3" id="KW-1185">Reference proteome</keyword>
<dbReference type="OrthoDB" id="5361617at2759"/>
<dbReference type="RefSeq" id="XP_022461696.1">
    <property type="nucleotide sequence ID" value="XM_022601586.1"/>
</dbReference>
<accession>W6MTE8</accession>
<reference evidence="2" key="2">
    <citation type="submission" date="2014-02" db="EMBL/GenBank/DDBJ databases">
        <title>Complete DNA sequence of /Kuraishia capsulata/ illustrates novel genomic features among budding yeasts (/Saccharomycotina/).</title>
        <authorList>
            <person name="Morales L."/>
            <person name="Noel B."/>
            <person name="Porcel B."/>
            <person name="Marcet-Houben M."/>
            <person name="Hullo M-F."/>
            <person name="Sacerdot C."/>
            <person name="Tekaia F."/>
            <person name="Leh-Louis V."/>
            <person name="Despons L."/>
            <person name="Khanna V."/>
            <person name="Aury J-M."/>
            <person name="Barbe V."/>
            <person name="Couloux A."/>
            <person name="Labadie K."/>
            <person name="Pelletier E."/>
            <person name="Souciet J-L."/>
            <person name="Boekhout T."/>
            <person name="Gabaldon T."/>
            <person name="Wincker P."/>
            <person name="Dujon B."/>
        </authorList>
    </citation>
    <scope>NUCLEOTIDE SEQUENCE</scope>
    <source>
        <strain evidence="2">CBS 1993</strain>
    </source>
</reference>
<dbReference type="EMBL" id="HG793131">
    <property type="protein sequence ID" value="CDK29713.1"/>
    <property type="molecule type" value="Genomic_DNA"/>
</dbReference>
<evidence type="ECO:0000259" key="1">
    <source>
        <dbReference type="Pfam" id="PF13638"/>
    </source>
</evidence>
<evidence type="ECO:0000313" key="2">
    <source>
        <dbReference type="EMBL" id="CDK29713.1"/>
    </source>
</evidence>
<dbReference type="Proteomes" id="UP000019384">
    <property type="component" value="Unassembled WGS sequence"/>
</dbReference>
<gene>
    <name evidence="2" type="ORF">KUCA_T00005706001</name>
</gene>
<dbReference type="AlphaFoldDB" id="W6MTE8"/>
<protein>
    <recommendedName>
        <fullName evidence="1">PIN domain-containing protein</fullName>
    </recommendedName>
</protein>
<sequence>MKSTPSLSVIIDPSAFLGGIAVIKKWKSDKVKLVIPEYTLQELDHQKKSRTLTGYNARESVRFIGQALKIPGFLTTQNPKDPGPRWEKCPNFRVRNPTESELVGIIESENRHATSSKLPVTFSEDKALVMKELFNLEENEAGKSNQRYNAKVPSRLKSMLRFCIQKIHIEKTKGNWWILCEDPISTAWYRCFGFQVMSVLETEAYLRNGDCSLEMPSQTSVQHQSFKDVTYESRGRGELWTS</sequence>
<dbReference type="Gene3D" id="3.40.50.1010">
    <property type="entry name" value="5'-nuclease"/>
    <property type="match status" value="1"/>
</dbReference>
<organism evidence="2 3">
    <name type="scientific">Kuraishia capsulata CBS 1993</name>
    <dbReference type="NCBI Taxonomy" id="1382522"/>
    <lineage>
        <taxon>Eukaryota</taxon>
        <taxon>Fungi</taxon>
        <taxon>Dikarya</taxon>
        <taxon>Ascomycota</taxon>
        <taxon>Saccharomycotina</taxon>
        <taxon>Pichiomycetes</taxon>
        <taxon>Pichiales</taxon>
        <taxon>Pichiaceae</taxon>
        <taxon>Kuraishia</taxon>
    </lineage>
</organism>
<dbReference type="GeneID" id="34523084"/>